<evidence type="ECO:0000313" key="3">
    <source>
        <dbReference type="Proteomes" id="UP000649573"/>
    </source>
</evidence>
<reference evidence="3" key="1">
    <citation type="journal article" date="2019" name="Int. J. Syst. Evol. Microbiol.">
        <title>The Global Catalogue of Microorganisms (GCM) 10K type strain sequencing project: providing services to taxonomists for standard genome sequencing and annotation.</title>
        <authorList>
            <consortium name="The Broad Institute Genomics Platform"/>
            <consortium name="The Broad Institute Genome Sequencing Center for Infectious Disease"/>
            <person name="Wu L."/>
            <person name="Ma J."/>
        </authorList>
    </citation>
    <scope>NUCLEOTIDE SEQUENCE [LARGE SCALE GENOMIC DNA]</scope>
    <source>
        <strain evidence="3">JCM 3296</strain>
    </source>
</reference>
<evidence type="ECO:0000313" key="2">
    <source>
        <dbReference type="EMBL" id="GGU22119.1"/>
    </source>
</evidence>
<dbReference type="Proteomes" id="UP000649573">
    <property type="component" value="Unassembled WGS sequence"/>
</dbReference>
<proteinExistence type="predicted"/>
<evidence type="ECO:0008006" key="4">
    <source>
        <dbReference type="Google" id="ProtNLM"/>
    </source>
</evidence>
<organism evidence="2 3">
    <name type="scientific">Lentzea flava</name>
    <dbReference type="NCBI Taxonomy" id="103732"/>
    <lineage>
        <taxon>Bacteria</taxon>
        <taxon>Bacillati</taxon>
        <taxon>Actinomycetota</taxon>
        <taxon>Actinomycetes</taxon>
        <taxon>Pseudonocardiales</taxon>
        <taxon>Pseudonocardiaceae</taxon>
        <taxon>Lentzea</taxon>
    </lineage>
</organism>
<feature type="region of interest" description="Disordered" evidence="1">
    <location>
        <begin position="81"/>
        <end position="154"/>
    </location>
</feature>
<feature type="compositionally biased region" description="Basic residues" evidence="1">
    <location>
        <begin position="119"/>
        <end position="133"/>
    </location>
</feature>
<evidence type="ECO:0000256" key="1">
    <source>
        <dbReference type="SAM" id="MobiDB-lite"/>
    </source>
</evidence>
<dbReference type="EMBL" id="BMRE01000002">
    <property type="protein sequence ID" value="GGU22119.1"/>
    <property type="molecule type" value="Genomic_DNA"/>
</dbReference>
<feature type="compositionally biased region" description="Low complexity" evidence="1">
    <location>
        <begin position="88"/>
        <end position="102"/>
    </location>
</feature>
<protein>
    <recommendedName>
        <fullName evidence="4">SD-repeat containing protein B domain-containing protein</fullName>
    </recommendedName>
</protein>
<name>A0ABQ2UCM3_9PSEU</name>
<keyword evidence="3" id="KW-1185">Reference proteome</keyword>
<sequence>MDLDLDRGVSGPVQRLGGRGAGFYAQAEIVQTYGDLNGVVYVDRNHNEQQDPGEEAADTVVEANGGVPYGYVKTTTDANGRFTFKNIPGGSTTSWPTGGSSTRRLRSSSFAWNREGRQRSPRVRSTRTPKLSRPRWCSTRRSTRSARKPRSPSA</sequence>
<comment type="caution">
    <text evidence="2">The sequence shown here is derived from an EMBL/GenBank/DDBJ whole genome shotgun (WGS) entry which is preliminary data.</text>
</comment>
<dbReference type="SUPFAM" id="SSF117074">
    <property type="entry name" value="Hypothetical protein PA1324"/>
    <property type="match status" value="1"/>
</dbReference>
<accession>A0ABQ2UCM3</accession>
<dbReference type="InterPro" id="IPR013783">
    <property type="entry name" value="Ig-like_fold"/>
</dbReference>
<gene>
    <name evidence="2" type="ORF">GCM10010178_13040</name>
</gene>
<dbReference type="Gene3D" id="2.60.40.10">
    <property type="entry name" value="Immunoglobulins"/>
    <property type="match status" value="1"/>
</dbReference>
<feature type="compositionally biased region" description="Basic residues" evidence="1">
    <location>
        <begin position="141"/>
        <end position="154"/>
    </location>
</feature>